<evidence type="ECO:0000313" key="3">
    <source>
        <dbReference type="Proteomes" id="UP000188320"/>
    </source>
</evidence>
<accession>A0A1R1PS31</accession>
<feature type="region of interest" description="Disordered" evidence="1">
    <location>
        <begin position="599"/>
        <end position="657"/>
    </location>
</feature>
<evidence type="ECO:0000313" key="2">
    <source>
        <dbReference type="EMBL" id="OMH83702.1"/>
    </source>
</evidence>
<feature type="region of interest" description="Disordered" evidence="1">
    <location>
        <begin position="414"/>
        <end position="463"/>
    </location>
</feature>
<organism evidence="2 3">
    <name type="scientific">Zancudomyces culisetae</name>
    <name type="common">Gut fungus</name>
    <name type="synonym">Smittium culisetae</name>
    <dbReference type="NCBI Taxonomy" id="1213189"/>
    <lineage>
        <taxon>Eukaryota</taxon>
        <taxon>Fungi</taxon>
        <taxon>Fungi incertae sedis</taxon>
        <taxon>Zoopagomycota</taxon>
        <taxon>Kickxellomycotina</taxon>
        <taxon>Harpellomycetes</taxon>
        <taxon>Harpellales</taxon>
        <taxon>Legeriomycetaceae</taxon>
        <taxon>Zancudomyces</taxon>
    </lineage>
</organism>
<keyword evidence="3" id="KW-1185">Reference proteome</keyword>
<feature type="compositionally biased region" description="Low complexity" evidence="1">
    <location>
        <begin position="422"/>
        <end position="435"/>
    </location>
</feature>
<protein>
    <submittedName>
        <fullName evidence="2">Uncharacterized protein</fullName>
    </submittedName>
</protein>
<gene>
    <name evidence="2" type="ORF">AX774_g2778</name>
</gene>
<dbReference type="Proteomes" id="UP000188320">
    <property type="component" value="Unassembled WGS sequence"/>
</dbReference>
<proteinExistence type="predicted"/>
<feature type="region of interest" description="Disordered" evidence="1">
    <location>
        <begin position="563"/>
        <end position="587"/>
    </location>
</feature>
<dbReference type="AlphaFoldDB" id="A0A1R1PS31"/>
<feature type="compositionally biased region" description="Polar residues" evidence="1">
    <location>
        <begin position="631"/>
        <end position="649"/>
    </location>
</feature>
<reference evidence="3" key="1">
    <citation type="submission" date="2017-01" db="EMBL/GenBank/DDBJ databases">
        <authorList>
            <person name="Wang Y."/>
            <person name="White M."/>
            <person name="Kvist S."/>
            <person name="Moncalvo J.-M."/>
        </authorList>
    </citation>
    <scope>NUCLEOTIDE SEQUENCE [LARGE SCALE GENOMIC DNA]</scope>
    <source>
        <strain evidence="3">COL-18-3</strain>
    </source>
</reference>
<feature type="compositionally biased region" description="Polar residues" evidence="1">
    <location>
        <begin position="599"/>
        <end position="610"/>
    </location>
</feature>
<sequence>MSRLNIFKFQKEERDSVLIPTVRCTNCSVEIKLSDLGSHSCSSSIKTVQSKEELKGEQVGNRISPTYKKVLAIDDEVDEENEIQSWKYRSIFRERDPEKEFVNNKEIEESFSHMMASGVTANPKNVIYNQYQHKPEAFTSKLDSVLEKGDGSEYLSEEMVEKYGIKPISPTNAKDNTHIESMIGPGHRMSEYSCINSDDTVFDYAFKSKYEMRERDRSVEDVSRIGSGDKSPHGLRTFAELKNNTYDPIVITDKVPRSREIKNFDAHELIEYGLINEAPEDDVVPHDVVSHDEYKEYSYEKSINEPPLQYTPQYSTNLSSNQNHSDFLTRTALQGKTIISKSRELKKSDDISLASKDIEYQESVISNTYSSTLRIDDPPAKNNTPRMAKDASLNNSNAQKFLVSRLIQPTQSKVYKPDLSPNNTASITTTATNSKTAKKIGRKDMISSPFGLPDGVKVASPTRDLKGKKTNLFQTKTSPRNLGDSNNAHKKTLIQVKSGENVRNMYSVSPKKSSENIHGRTTYLTSNSKTLKPTLHMIEPIPHDIIQAKGLSKSHERFDSFNHDRTAHKDNSGFKPQIKPSSSHSLDRKYVKANFTPVKTSNLNQSSNGSAFEDSQMDDRSERHYRLKITTPASTPSLPSLQKSVSDPRTPSAIKDRGQGIIDRLDIVLSELAAEIDSLNSKSSSFCQV</sequence>
<dbReference type="EMBL" id="LSSK01000327">
    <property type="protein sequence ID" value="OMH83702.1"/>
    <property type="molecule type" value="Genomic_DNA"/>
</dbReference>
<name>A0A1R1PS31_ZANCU</name>
<evidence type="ECO:0000256" key="1">
    <source>
        <dbReference type="SAM" id="MobiDB-lite"/>
    </source>
</evidence>
<feature type="compositionally biased region" description="Basic and acidic residues" evidence="1">
    <location>
        <begin position="563"/>
        <end position="572"/>
    </location>
</feature>
<comment type="caution">
    <text evidence="2">The sequence shown here is derived from an EMBL/GenBank/DDBJ whole genome shotgun (WGS) entry which is preliminary data.</text>
</comment>